<name>A0ABT5KZH0_9ALTE</name>
<keyword evidence="7" id="KW-1185">Reference proteome</keyword>
<dbReference type="PANTHER" id="PTHR20855:SF52">
    <property type="entry name" value="ADIPONECTIN RECEPTOR PROTEIN"/>
    <property type="match status" value="1"/>
</dbReference>
<keyword evidence="3 5" id="KW-1133">Transmembrane helix</keyword>
<feature type="transmembrane region" description="Helical" evidence="5">
    <location>
        <begin position="136"/>
        <end position="155"/>
    </location>
</feature>
<keyword evidence="4 5" id="KW-0472">Membrane</keyword>
<evidence type="ECO:0000313" key="7">
    <source>
        <dbReference type="Proteomes" id="UP001218788"/>
    </source>
</evidence>
<evidence type="ECO:0000256" key="1">
    <source>
        <dbReference type="ARBA" id="ARBA00004141"/>
    </source>
</evidence>
<evidence type="ECO:0000256" key="4">
    <source>
        <dbReference type="ARBA" id="ARBA00023136"/>
    </source>
</evidence>
<protein>
    <submittedName>
        <fullName evidence="6">Hemolysin III family protein</fullName>
    </submittedName>
</protein>
<dbReference type="PANTHER" id="PTHR20855">
    <property type="entry name" value="ADIPOR/PROGESTIN RECEPTOR-RELATED"/>
    <property type="match status" value="1"/>
</dbReference>
<reference evidence="6 7" key="1">
    <citation type="submission" date="2022-10" db="EMBL/GenBank/DDBJ databases">
        <title>Alteromonas sp. chi3 Genome sequencing.</title>
        <authorList>
            <person name="Park S."/>
        </authorList>
    </citation>
    <scope>NUCLEOTIDE SEQUENCE [LARGE SCALE GENOMIC DNA]</scope>
    <source>
        <strain evidence="7">chi3</strain>
    </source>
</reference>
<feature type="transmembrane region" description="Helical" evidence="5">
    <location>
        <begin position="198"/>
        <end position="217"/>
    </location>
</feature>
<comment type="subcellular location">
    <subcellularLocation>
        <location evidence="1">Membrane</location>
        <topology evidence="1">Multi-pass membrane protein</topology>
    </subcellularLocation>
</comment>
<dbReference type="Proteomes" id="UP001218788">
    <property type="component" value="Unassembled WGS sequence"/>
</dbReference>
<evidence type="ECO:0000256" key="3">
    <source>
        <dbReference type="ARBA" id="ARBA00022989"/>
    </source>
</evidence>
<accession>A0ABT5KZH0</accession>
<feature type="transmembrane region" description="Helical" evidence="5">
    <location>
        <begin position="49"/>
        <end position="69"/>
    </location>
</feature>
<sequence length="291" mass="33552">MLKQQIVPILGLSEPISSLSHLITAVIFLIVGLKIIFDSRGNTLRVSGISLYVFCAVFLFSMSGVYHLLENGSLGNFVLQILDHSGIYLMISGSFTPFQIILLRGYKRWLTLILIWILAVTGLTLTAIYFEEMPEWLILSFFIGMGWMSLLTVWFVKDIHIATVKIIFLGGIIYTLGALIDFLRWPNPIEGVIHAHEIFHLFVSAAALVHLYGIYTLSQIPISSRLVLIVKYYPNFIWAKFTTENIIFKSYTKEEIFNDIEAWIKKEFPEKLKPKNIKVKYYREDFYHLNE</sequence>
<feature type="transmembrane region" description="Helical" evidence="5">
    <location>
        <begin position="81"/>
        <end position="102"/>
    </location>
</feature>
<organism evidence="6 7">
    <name type="scientific">Alteromonas gilva</name>
    <dbReference type="NCBI Taxonomy" id="2987522"/>
    <lineage>
        <taxon>Bacteria</taxon>
        <taxon>Pseudomonadati</taxon>
        <taxon>Pseudomonadota</taxon>
        <taxon>Gammaproteobacteria</taxon>
        <taxon>Alteromonadales</taxon>
        <taxon>Alteromonadaceae</taxon>
        <taxon>Alteromonas/Salinimonas group</taxon>
        <taxon>Alteromonas</taxon>
    </lineage>
</organism>
<gene>
    <name evidence="6" type="ORF">OIK42_05195</name>
</gene>
<feature type="transmembrane region" description="Helical" evidence="5">
    <location>
        <begin position="109"/>
        <end position="130"/>
    </location>
</feature>
<feature type="transmembrane region" description="Helical" evidence="5">
    <location>
        <begin position="18"/>
        <end position="37"/>
    </location>
</feature>
<comment type="caution">
    <text evidence="6">The sequence shown here is derived from an EMBL/GenBank/DDBJ whole genome shotgun (WGS) entry which is preliminary data.</text>
</comment>
<keyword evidence="2 5" id="KW-0812">Transmembrane</keyword>
<dbReference type="InterPro" id="IPR004254">
    <property type="entry name" value="AdipoR/HlyIII-related"/>
</dbReference>
<dbReference type="Pfam" id="PF03006">
    <property type="entry name" value="HlyIII"/>
    <property type="match status" value="1"/>
</dbReference>
<proteinExistence type="predicted"/>
<feature type="transmembrane region" description="Helical" evidence="5">
    <location>
        <begin position="167"/>
        <end position="186"/>
    </location>
</feature>
<evidence type="ECO:0000256" key="2">
    <source>
        <dbReference type="ARBA" id="ARBA00022692"/>
    </source>
</evidence>
<evidence type="ECO:0000313" key="6">
    <source>
        <dbReference type="EMBL" id="MDC8830155.1"/>
    </source>
</evidence>
<dbReference type="EMBL" id="JAQQXP010000001">
    <property type="protein sequence ID" value="MDC8830155.1"/>
    <property type="molecule type" value="Genomic_DNA"/>
</dbReference>
<dbReference type="RefSeq" id="WP_273638914.1">
    <property type="nucleotide sequence ID" value="NZ_JAQQXP010000001.1"/>
</dbReference>
<evidence type="ECO:0000256" key="5">
    <source>
        <dbReference type="SAM" id="Phobius"/>
    </source>
</evidence>